<sequence length="108" mass="12536">MSKVDFSFNISLDDSEFIQVGDNIYTTQESIHREQPAIHFIGSRCLDILKHFEGRLTTKIINDWLLLIKAMDQTTSSRNKWDNYKIIEELINGQDHSVSWYVNNCAVA</sequence>
<evidence type="ECO:0000313" key="2">
    <source>
        <dbReference type="Proteomes" id="UP001207408"/>
    </source>
</evidence>
<dbReference type="Proteomes" id="UP001207408">
    <property type="component" value="Unassembled WGS sequence"/>
</dbReference>
<keyword evidence="2" id="KW-1185">Reference proteome</keyword>
<reference evidence="1" key="1">
    <citation type="submission" date="2022-10" db="EMBL/GenBank/DDBJ databases">
        <authorList>
            <person name="Yu W.X."/>
        </authorList>
    </citation>
    <scope>NUCLEOTIDE SEQUENCE</scope>
    <source>
        <strain evidence="1">D04</strain>
    </source>
</reference>
<comment type="caution">
    <text evidence="1">The sequence shown here is derived from an EMBL/GenBank/DDBJ whole genome shotgun (WGS) entry which is preliminary data.</text>
</comment>
<dbReference type="EMBL" id="JAPDPI010000017">
    <property type="protein sequence ID" value="MCW3805902.1"/>
    <property type="molecule type" value="Genomic_DNA"/>
</dbReference>
<gene>
    <name evidence="1" type="ORF">OM074_09695</name>
</gene>
<name>A0AAE3ME34_9BACT</name>
<protein>
    <submittedName>
        <fullName evidence="1">Uncharacterized protein</fullName>
    </submittedName>
</protein>
<proteinExistence type="predicted"/>
<dbReference type="AlphaFoldDB" id="A0AAE3ME34"/>
<dbReference type="RefSeq" id="WP_301199271.1">
    <property type="nucleotide sequence ID" value="NZ_JAPDPI010000017.1"/>
</dbReference>
<evidence type="ECO:0000313" key="1">
    <source>
        <dbReference type="EMBL" id="MCW3805902.1"/>
    </source>
</evidence>
<organism evidence="1 2">
    <name type="scientific">Plebeiibacterium marinum</name>
    <dbReference type="NCBI Taxonomy" id="2992111"/>
    <lineage>
        <taxon>Bacteria</taxon>
        <taxon>Pseudomonadati</taxon>
        <taxon>Bacteroidota</taxon>
        <taxon>Bacteroidia</taxon>
        <taxon>Marinilabiliales</taxon>
        <taxon>Marinilabiliaceae</taxon>
        <taxon>Plebeiibacterium</taxon>
    </lineage>
</organism>
<accession>A0AAE3ME34</accession>